<keyword evidence="2" id="KW-0472">Membrane</keyword>
<keyword evidence="3" id="KW-0732">Signal</keyword>
<accession>A0A562LF22</accession>
<feature type="transmembrane region" description="Helical" evidence="2">
    <location>
        <begin position="410"/>
        <end position="432"/>
    </location>
</feature>
<comment type="caution">
    <text evidence="4">The sequence shown here is derived from an EMBL/GenBank/DDBJ whole genome shotgun (WGS) entry which is preliminary data.</text>
</comment>
<dbReference type="RefSeq" id="WP_144898008.1">
    <property type="nucleotide sequence ID" value="NZ_VLKN01000001.1"/>
</dbReference>
<gene>
    <name evidence="4" type="ORF">IP90_00479</name>
</gene>
<evidence type="ECO:0000313" key="5">
    <source>
        <dbReference type="Proteomes" id="UP000315167"/>
    </source>
</evidence>
<dbReference type="AlphaFoldDB" id="A0A562LF22"/>
<dbReference type="PANTHER" id="PTHR40940:SF1">
    <property type="entry name" value="PROTEIN BATD"/>
    <property type="match status" value="1"/>
</dbReference>
<dbReference type="PANTHER" id="PTHR40940">
    <property type="entry name" value="PROTEIN BATD-RELATED"/>
    <property type="match status" value="1"/>
</dbReference>
<organism evidence="4 5">
    <name type="scientific">Luteimonas cucumeris</name>
    <dbReference type="NCBI Taxonomy" id="985012"/>
    <lineage>
        <taxon>Bacteria</taxon>
        <taxon>Pseudomonadati</taxon>
        <taxon>Pseudomonadota</taxon>
        <taxon>Gammaproteobacteria</taxon>
        <taxon>Lysobacterales</taxon>
        <taxon>Lysobacteraceae</taxon>
        <taxon>Luteimonas</taxon>
    </lineage>
</organism>
<keyword evidence="2" id="KW-1133">Transmembrane helix</keyword>
<dbReference type="EMBL" id="VLKN01000001">
    <property type="protein sequence ID" value="TWI06214.1"/>
    <property type="molecule type" value="Genomic_DNA"/>
</dbReference>
<feature type="signal peptide" evidence="3">
    <location>
        <begin position="1"/>
        <end position="23"/>
    </location>
</feature>
<dbReference type="OrthoDB" id="5293418at2"/>
<name>A0A562LF22_9GAMM</name>
<reference evidence="4 5" key="1">
    <citation type="journal article" date="2015" name="Stand. Genomic Sci.">
        <title>Genomic Encyclopedia of Bacterial and Archaeal Type Strains, Phase III: the genomes of soil and plant-associated and newly described type strains.</title>
        <authorList>
            <person name="Whitman W.B."/>
            <person name="Woyke T."/>
            <person name="Klenk H.P."/>
            <person name="Zhou Y."/>
            <person name="Lilburn T.G."/>
            <person name="Beck B.J."/>
            <person name="De Vos P."/>
            <person name="Vandamme P."/>
            <person name="Eisen J.A."/>
            <person name="Garrity G."/>
            <person name="Hugenholtz P."/>
            <person name="Kyrpides N.C."/>
        </authorList>
    </citation>
    <scope>NUCLEOTIDE SEQUENCE [LARGE SCALE GENOMIC DNA]</scope>
    <source>
        <strain evidence="4 5">CGMCC 1.10821</strain>
    </source>
</reference>
<feature type="region of interest" description="Disordered" evidence="1">
    <location>
        <begin position="374"/>
        <end position="393"/>
    </location>
</feature>
<feature type="chain" id="PRO_5022094423" evidence="3">
    <location>
        <begin position="24"/>
        <end position="554"/>
    </location>
</feature>
<evidence type="ECO:0000313" key="4">
    <source>
        <dbReference type="EMBL" id="TWI06214.1"/>
    </source>
</evidence>
<dbReference type="Proteomes" id="UP000315167">
    <property type="component" value="Unassembled WGS sequence"/>
</dbReference>
<feature type="region of interest" description="Disordered" evidence="1">
    <location>
        <begin position="531"/>
        <end position="554"/>
    </location>
</feature>
<dbReference type="InterPro" id="IPR025738">
    <property type="entry name" value="BatD"/>
</dbReference>
<protein>
    <submittedName>
        <fullName evidence="4">Oxygen tolerance protein BatD</fullName>
    </submittedName>
</protein>
<dbReference type="Pfam" id="PF13584">
    <property type="entry name" value="BatD"/>
    <property type="match status" value="1"/>
</dbReference>
<keyword evidence="2" id="KW-0812">Transmembrane</keyword>
<sequence>MSRSVARIIILLSLLLPAFALQAQTRAWLDRDQIALGETATLNIETDQSGTDAPDYSALLRDFELSGHTSSRQFVMENGQSRSRVLYAVALEPRREGALEIPALEVGTQRTQPLTLTVTPAAAAPARTGGQVFIEVEVDDEEPYVQQAVGLVMRLYYAVPLLSGQLELDTPEGASMQRVGEDLQYAREIDGRRYNVVERRMLLIPERSGTLNIPAARFRGRGAGGFFDDMLGDGQRELRASSAPRFLKVLPVPTNAPQPWLPLRDLRLRYIATPQQARAGEAATVVIEATADGATAAQMPELQLSGSDGAQVFAEPVQSDESFVDGRPQVKLTRRFSIVPARDGKLTLQGPRLGWWDVRADAAKTATLPPLALQVAPGSGNTRAPVAPTTAAQPENTQRWIRIPGVQHGVGVWAVTTVVFALLWLLTLAWGLHRRHGAVATSAPMKATTVAAGGQSLSDLKRVLDAGDLADITDTLCTMATPPVTDLDALLQRLDDGAQRDAVEQLRRARWGGGDAVAARAALRDAFKAGPSWRQSGVAKESPLPPLYPGRGAA</sequence>
<evidence type="ECO:0000256" key="3">
    <source>
        <dbReference type="SAM" id="SignalP"/>
    </source>
</evidence>
<proteinExistence type="predicted"/>
<evidence type="ECO:0000256" key="2">
    <source>
        <dbReference type="SAM" id="Phobius"/>
    </source>
</evidence>
<evidence type="ECO:0000256" key="1">
    <source>
        <dbReference type="SAM" id="MobiDB-lite"/>
    </source>
</evidence>
<keyword evidence="5" id="KW-1185">Reference proteome</keyword>